<dbReference type="GO" id="GO:0015074">
    <property type="term" value="P:DNA integration"/>
    <property type="evidence" value="ECO:0007669"/>
    <property type="project" value="InterPro"/>
</dbReference>
<evidence type="ECO:0000256" key="2">
    <source>
        <dbReference type="ARBA" id="ARBA00023172"/>
    </source>
</evidence>
<dbReference type="PANTHER" id="PTHR30349:SF81">
    <property type="entry name" value="TYROSINE RECOMBINASE XERC"/>
    <property type="match status" value="1"/>
</dbReference>
<organism evidence="4 5">
    <name type="scientific">Rhodococcus opacus (strain B4)</name>
    <dbReference type="NCBI Taxonomy" id="632772"/>
    <lineage>
        <taxon>Bacteria</taxon>
        <taxon>Bacillati</taxon>
        <taxon>Actinomycetota</taxon>
        <taxon>Actinomycetes</taxon>
        <taxon>Mycobacteriales</taxon>
        <taxon>Nocardiaceae</taxon>
        <taxon>Rhodococcus</taxon>
    </lineage>
</organism>
<dbReference type="PANTHER" id="PTHR30349">
    <property type="entry name" value="PHAGE INTEGRASE-RELATED"/>
    <property type="match status" value="1"/>
</dbReference>
<proteinExistence type="predicted"/>
<dbReference type="PROSITE" id="PS51898">
    <property type="entry name" value="TYR_RECOMBINASE"/>
    <property type="match status" value="1"/>
</dbReference>
<dbReference type="InterPro" id="IPR010998">
    <property type="entry name" value="Integrase_recombinase_N"/>
</dbReference>
<dbReference type="EMBL" id="AP011116">
    <property type="protein sequence ID" value="BAH55960.1"/>
    <property type="molecule type" value="Genomic_DNA"/>
</dbReference>
<accession>C1BCA5</accession>
<keyword evidence="4" id="KW-0614">Plasmid</keyword>
<dbReference type="AlphaFoldDB" id="C1BCA5"/>
<dbReference type="GO" id="GO:0006310">
    <property type="term" value="P:DNA recombination"/>
    <property type="evidence" value="ECO:0007669"/>
    <property type="project" value="UniProtKB-KW"/>
</dbReference>
<dbReference type="KEGG" id="rop:ROP_pROB01-04610"/>
<keyword evidence="1" id="KW-0238">DNA-binding</keyword>
<evidence type="ECO:0000313" key="4">
    <source>
        <dbReference type="EMBL" id="BAH55960.1"/>
    </source>
</evidence>
<sequence>MTTMRAFPVQMPSGTRYWTVIDEDLLVMSVADAYLRYVRFGRDGAESTTKSYAGAVALYLSWCAATGQDWQAAAGKMPSFVLWLRHSPSQPGGATAGGVGTIVVRGPRRINCVLAGVRGFLAFAVDHGDAPRGVLGQLYELADSQDLPAEARGEDGAWRLRMRARHRVPIVRQRPGRASDDDVLLLLRACRSARDRLLMLLLALAGLRRGEVVGLRREDVHFLLDSSALGCSFPGSHLHVVRRQNINGAWAKSRHSRIVPVDSLVVQAHDQYVAERATKAGAWESDFVFVNLFRAPIGAPMTPGAVNALLAAASRRAGLDRAVHPHALRHGFASNVLDAGGSIDEVQELLGHASISSSQVYVHPAPERLRAAVERVGRAVGRGGTEDVTR</sequence>
<dbReference type="HOGENOM" id="CLU_027562_16_0_11"/>
<dbReference type="InterPro" id="IPR011010">
    <property type="entry name" value="DNA_brk_join_enz"/>
</dbReference>
<dbReference type="Proteomes" id="UP000002212">
    <property type="component" value="Plasmid pROB01"/>
</dbReference>
<dbReference type="InterPro" id="IPR002104">
    <property type="entry name" value="Integrase_catalytic"/>
</dbReference>
<evidence type="ECO:0000259" key="3">
    <source>
        <dbReference type="PROSITE" id="PS51898"/>
    </source>
</evidence>
<geneLocation type="plasmid" evidence="4 5">
    <name>pROB01</name>
</geneLocation>
<name>C1BCA5_RHOOB</name>
<feature type="domain" description="Tyr recombinase" evidence="3">
    <location>
        <begin position="173"/>
        <end position="374"/>
    </location>
</feature>
<dbReference type="RefSeq" id="WP_012686951.1">
    <property type="nucleotide sequence ID" value="NC_012520.1"/>
</dbReference>
<keyword evidence="2" id="KW-0233">DNA recombination</keyword>
<dbReference type="InterPro" id="IPR050090">
    <property type="entry name" value="Tyrosine_recombinase_XerCD"/>
</dbReference>
<evidence type="ECO:0000313" key="5">
    <source>
        <dbReference type="Proteomes" id="UP000002212"/>
    </source>
</evidence>
<dbReference type="PATRIC" id="fig|632772.20.peg.8214"/>
<dbReference type="Gene3D" id="1.10.443.10">
    <property type="entry name" value="Intergrase catalytic core"/>
    <property type="match status" value="1"/>
</dbReference>
<dbReference type="InterPro" id="IPR013762">
    <property type="entry name" value="Integrase-like_cat_sf"/>
</dbReference>
<dbReference type="Gene3D" id="1.10.150.130">
    <property type="match status" value="1"/>
</dbReference>
<dbReference type="SUPFAM" id="SSF56349">
    <property type="entry name" value="DNA breaking-rejoining enzymes"/>
    <property type="match status" value="1"/>
</dbReference>
<dbReference type="GO" id="GO:0003677">
    <property type="term" value="F:DNA binding"/>
    <property type="evidence" value="ECO:0007669"/>
    <property type="project" value="UniProtKB-KW"/>
</dbReference>
<reference evidence="4 5" key="1">
    <citation type="submission" date="2009-03" db="EMBL/GenBank/DDBJ databases">
        <title>Comparison of the complete genome sequences of Rhodococcus erythropolis PR4 and Rhodococcus opacus B4.</title>
        <authorList>
            <person name="Takarada H."/>
            <person name="Sekine M."/>
            <person name="Hosoyama A."/>
            <person name="Yamada R."/>
            <person name="Fujisawa T."/>
            <person name="Omata S."/>
            <person name="Shimizu A."/>
            <person name="Tsukatani N."/>
            <person name="Tanikawa S."/>
            <person name="Fujita N."/>
            <person name="Harayama S."/>
        </authorList>
    </citation>
    <scope>NUCLEOTIDE SEQUENCE [LARGE SCALE GENOMIC DNA]</scope>
    <source>
        <strain evidence="4 5">B4</strain>
        <plasmid evidence="4 5">pROB01</plasmid>
    </source>
</reference>
<evidence type="ECO:0000256" key="1">
    <source>
        <dbReference type="ARBA" id="ARBA00023125"/>
    </source>
</evidence>
<dbReference type="Pfam" id="PF00589">
    <property type="entry name" value="Phage_integrase"/>
    <property type="match status" value="1"/>
</dbReference>
<gene>
    <name evidence="4" type="ordered locus">ROP_pROB01-04610</name>
</gene>
<protein>
    <submittedName>
        <fullName evidence="4">Putative tyrosine recombinase</fullName>
    </submittedName>
</protein>